<protein>
    <submittedName>
        <fullName evidence="3">Uncharacterized protein</fullName>
    </submittedName>
</protein>
<gene>
    <name evidence="3" type="ORF">ACFPKY_02540</name>
</gene>
<dbReference type="EMBL" id="JBHSMD010000001">
    <property type="protein sequence ID" value="MFC5491957.1"/>
    <property type="molecule type" value="Genomic_DNA"/>
</dbReference>
<keyword evidence="2" id="KW-1133">Transmembrane helix</keyword>
<feature type="transmembrane region" description="Helical" evidence="2">
    <location>
        <begin position="38"/>
        <end position="57"/>
    </location>
</feature>
<dbReference type="RefSeq" id="WP_345177733.1">
    <property type="nucleotide sequence ID" value="NZ_BAABFQ010000006.1"/>
</dbReference>
<evidence type="ECO:0000256" key="2">
    <source>
        <dbReference type="SAM" id="Phobius"/>
    </source>
</evidence>
<evidence type="ECO:0000256" key="1">
    <source>
        <dbReference type="SAM" id="MobiDB-lite"/>
    </source>
</evidence>
<proteinExistence type="predicted"/>
<dbReference type="Proteomes" id="UP001595956">
    <property type="component" value="Unassembled WGS sequence"/>
</dbReference>
<feature type="compositionally biased region" description="Low complexity" evidence="1">
    <location>
        <begin position="81"/>
        <end position="97"/>
    </location>
</feature>
<name>A0ABW0MZ90_9ACTN</name>
<feature type="region of interest" description="Disordered" evidence="1">
    <location>
        <begin position="59"/>
        <end position="97"/>
    </location>
</feature>
<keyword evidence="2" id="KW-0812">Transmembrane</keyword>
<keyword evidence="2" id="KW-0472">Membrane</keyword>
<evidence type="ECO:0000313" key="3">
    <source>
        <dbReference type="EMBL" id="MFC5491957.1"/>
    </source>
</evidence>
<sequence length="316" mass="33315">MDTDIRDEIDRSFDEGPPVDDLDLILTRGRHAVRRRRIAEGASLLLVAGIVTGVALVSSGTTGSSSVGPAGQPSTNASSWDDTGPGELGPTPEEPDVTVPESVVLIVRDDDLSKDWPVTLANDGHVHVHPSVKVVRTLANPFDRTSPSTSVAVEYLLDGELTWFAAYTDEGGGAATGAPASDDTTFQAWVDEQATLQGDGHEPGDTPTAGGEWPGRVDLDLVSFVGTTEVLEASPSVTILEQRAHPNLPDSFATDADRSAVAEVRYDGERWYVLARKTPGSAAQYIAVPAQDGGASLDVFLAIARDRYAEGAGDLL</sequence>
<accession>A0ABW0MZ90</accession>
<comment type="caution">
    <text evidence="3">The sequence shown here is derived from an EMBL/GenBank/DDBJ whole genome shotgun (WGS) entry which is preliminary data.</text>
</comment>
<keyword evidence="4" id="KW-1185">Reference proteome</keyword>
<reference evidence="4" key="1">
    <citation type="journal article" date="2019" name="Int. J. Syst. Evol. Microbiol.">
        <title>The Global Catalogue of Microorganisms (GCM) 10K type strain sequencing project: providing services to taxonomists for standard genome sequencing and annotation.</title>
        <authorList>
            <consortium name="The Broad Institute Genomics Platform"/>
            <consortium name="The Broad Institute Genome Sequencing Center for Infectious Disease"/>
            <person name="Wu L."/>
            <person name="Ma J."/>
        </authorList>
    </citation>
    <scope>NUCLEOTIDE SEQUENCE [LARGE SCALE GENOMIC DNA]</scope>
    <source>
        <strain evidence="4">KACC 13778</strain>
    </source>
</reference>
<organism evidence="3 4">
    <name type="scientific">Nocardioides caricicola</name>
    <dbReference type="NCBI Taxonomy" id="634770"/>
    <lineage>
        <taxon>Bacteria</taxon>
        <taxon>Bacillati</taxon>
        <taxon>Actinomycetota</taxon>
        <taxon>Actinomycetes</taxon>
        <taxon>Propionibacteriales</taxon>
        <taxon>Nocardioidaceae</taxon>
        <taxon>Nocardioides</taxon>
    </lineage>
</organism>
<evidence type="ECO:0000313" key="4">
    <source>
        <dbReference type="Proteomes" id="UP001595956"/>
    </source>
</evidence>
<feature type="compositionally biased region" description="Low complexity" evidence="1">
    <location>
        <begin position="59"/>
        <end position="68"/>
    </location>
</feature>